<evidence type="ECO:0000256" key="4">
    <source>
        <dbReference type="ARBA" id="ARBA00022833"/>
    </source>
</evidence>
<dbReference type="GO" id="GO:0046872">
    <property type="term" value="F:metal ion binding"/>
    <property type="evidence" value="ECO:0007669"/>
    <property type="project" value="UniProtKB-KW"/>
</dbReference>
<evidence type="ECO:0000256" key="1">
    <source>
        <dbReference type="ARBA" id="ARBA00001947"/>
    </source>
</evidence>
<reference evidence="6" key="1">
    <citation type="journal article" date="2020" name="mSystems">
        <title>Genome- and Community-Level Interaction Insights into Carbon Utilization and Element Cycling Functions of Hydrothermarchaeota in Hydrothermal Sediment.</title>
        <authorList>
            <person name="Zhou Z."/>
            <person name="Liu Y."/>
            <person name="Xu W."/>
            <person name="Pan J."/>
            <person name="Luo Z.H."/>
            <person name="Li M."/>
        </authorList>
    </citation>
    <scope>NUCLEOTIDE SEQUENCE [LARGE SCALE GENOMIC DNA]</scope>
    <source>
        <strain evidence="6">SpSt-1</strain>
    </source>
</reference>
<evidence type="ECO:0000259" key="5">
    <source>
        <dbReference type="SMART" id="SM00849"/>
    </source>
</evidence>
<accession>A0A7C5UTF5</accession>
<dbReference type="SUPFAM" id="SSF56281">
    <property type="entry name" value="Metallo-hydrolase/oxidoreductase"/>
    <property type="match status" value="1"/>
</dbReference>
<dbReference type="AlphaFoldDB" id="A0A7C5UTF5"/>
<organism evidence="6">
    <name type="scientific">Ignisphaera aggregans</name>
    <dbReference type="NCBI Taxonomy" id="334771"/>
    <lineage>
        <taxon>Archaea</taxon>
        <taxon>Thermoproteota</taxon>
        <taxon>Thermoprotei</taxon>
        <taxon>Desulfurococcales</taxon>
        <taxon>Desulfurococcaceae</taxon>
        <taxon>Ignisphaera</taxon>
    </lineage>
</organism>
<evidence type="ECO:0000256" key="3">
    <source>
        <dbReference type="ARBA" id="ARBA00022801"/>
    </source>
</evidence>
<keyword evidence="4" id="KW-0862">Zinc</keyword>
<dbReference type="InterPro" id="IPR051453">
    <property type="entry name" value="MBL_Glyoxalase_II"/>
</dbReference>
<comment type="cofactor">
    <cofactor evidence="1">
        <name>Zn(2+)</name>
        <dbReference type="ChEBI" id="CHEBI:29105"/>
    </cofactor>
</comment>
<dbReference type="PANTHER" id="PTHR46233:SF3">
    <property type="entry name" value="HYDROXYACYLGLUTATHIONE HYDROLASE GLOC"/>
    <property type="match status" value="1"/>
</dbReference>
<keyword evidence="3 6" id="KW-0378">Hydrolase</keyword>
<dbReference type="PANTHER" id="PTHR46233">
    <property type="entry name" value="HYDROXYACYLGLUTATHIONE HYDROLASE GLOC"/>
    <property type="match status" value="1"/>
</dbReference>
<protein>
    <submittedName>
        <fullName evidence="6">MBL fold metallo-hydrolase</fullName>
    </submittedName>
</protein>
<name>A0A7C5UTF5_9CREN</name>
<dbReference type="InterPro" id="IPR001279">
    <property type="entry name" value="Metallo-B-lactamas"/>
</dbReference>
<dbReference type="EMBL" id="DRUB01000105">
    <property type="protein sequence ID" value="HHR96283.1"/>
    <property type="molecule type" value="Genomic_DNA"/>
</dbReference>
<dbReference type="SMART" id="SM00849">
    <property type="entry name" value="Lactamase_B"/>
    <property type="match status" value="1"/>
</dbReference>
<gene>
    <name evidence="6" type="ORF">ENL47_05615</name>
</gene>
<evidence type="ECO:0000313" key="6">
    <source>
        <dbReference type="EMBL" id="HHR96283.1"/>
    </source>
</evidence>
<comment type="caution">
    <text evidence="6">The sequence shown here is derived from an EMBL/GenBank/DDBJ whole genome shotgun (WGS) entry which is preliminary data.</text>
</comment>
<dbReference type="Gene3D" id="3.60.15.10">
    <property type="entry name" value="Ribonuclease Z/Hydroxyacylglutathione hydrolase-like"/>
    <property type="match status" value="1"/>
</dbReference>
<dbReference type="CDD" id="cd06262">
    <property type="entry name" value="metallo-hydrolase-like_MBL-fold"/>
    <property type="match status" value="1"/>
</dbReference>
<sequence>MAIKIMKFVTGVYKTNTYIVYSDGIGIVIDVGEYVDDVVKTIQELSVEVKAVLITHGHADHFAGVSRLKQFFPSIAIYMNFNDIDIAEYTMYQLYLDIYEYLYNSFRVEKDLKENLYDFNSINIKVIETPGHSPGSVAIYIPDINALFTGDTIFAGTIGRIDLIGGSEKDMVKSICKIYRTIPINAIVYPGHGLETTLEKEHRDNIYIKAILDSC</sequence>
<keyword evidence="2" id="KW-0479">Metal-binding</keyword>
<dbReference type="GO" id="GO:0016787">
    <property type="term" value="F:hydrolase activity"/>
    <property type="evidence" value="ECO:0007669"/>
    <property type="project" value="UniProtKB-KW"/>
</dbReference>
<dbReference type="InterPro" id="IPR036866">
    <property type="entry name" value="RibonucZ/Hydroxyglut_hydro"/>
</dbReference>
<proteinExistence type="predicted"/>
<dbReference type="Pfam" id="PF00753">
    <property type="entry name" value="Lactamase_B"/>
    <property type="match status" value="1"/>
</dbReference>
<evidence type="ECO:0000256" key="2">
    <source>
        <dbReference type="ARBA" id="ARBA00022723"/>
    </source>
</evidence>
<feature type="domain" description="Metallo-beta-lactamase" evidence="5">
    <location>
        <begin position="14"/>
        <end position="192"/>
    </location>
</feature>